<keyword evidence="5" id="KW-1185">Reference proteome</keyword>
<keyword evidence="1" id="KW-1133">Transmembrane helix</keyword>
<evidence type="ECO:0000259" key="3">
    <source>
        <dbReference type="Pfam" id="PF25990"/>
    </source>
</evidence>
<dbReference type="EMBL" id="JABBVZ010000148">
    <property type="protein sequence ID" value="NMP24777.1"/>
    <property type="molecule type" value="Genomic_DNA"/>
</dbReference>
<dbReference type="SUPFAM" id="SSF51230">
    <property type="entry name" value="Single hybrid motif"/>
    <property type="match status" value="1"/>
</dbReference>
<gene>
    <name evidence="4" type="ORF">HIJ39_20930</name>
</gene>
<dbReference type="PANTHER" id="PTHR30469:SF33">
    <property type="entry name" value="SLR1207 PROTEIN"/>
    <property type="match status" value="1"/>
</dbReference>
<dbReference type="GO" id="GO:0015562">
    <property type="term" value="F:efflux transmembrane transporter activity"/>
    <property type="evidence" value="ECO:0007669"/>
    <property type="project" value="TreeGrafter"/>
</dbReference>
<sequence length="356" mass="35007">MKSRVKLWAWVGVGVVVVGGGVGYWATRQHYPTAAATGRLAAYLAEAAQQGTFEGQISASGTIAPTNEATVQSPQTGQISQIHVKLGQTVTQGETVATLTGGQTVTSPIAGTVVSLDASAGSYVSAGETLLIVANMNTVYAQVTVSEDDVRNVKVGDTVKLTLPALPNKSYSGTVTTVGDLGSSGSSGTVTYPVTVTVSNPSGILLGMSVTATIDTGTITDAVYVPTSAIETVNGQEEVLVPKKSLPTPSFGSGGFGGTGAGGFGGGGFGGRGSSSARGSFSRTATTVPVAKAVVVGLTNGSDTQIVSGLSAHQQILVPNPAAQTSSGASSPTGRFGGGFGVGGFGGPGLGGGFGG</sequence>
<organism evidence="4 5">
    <name type="scientific">Sulfobacillus harzensis</name>
    <dbReference type="NCBI Taxonomy" id="2729629"/>
    <lineage>
        <taxon>Bacteria</taxon>
        <taxon>Bacillati</taxon>
        <taxon>Bacillota</taxon>
        <taxon>Clostridia</taxon>
        <taxon>Eubacteriales</taxon>
        <taxon>Clostridiales Family XVII. Incertae Sedis</taxon>
        <taxon>Sulfobacillus</taxon>
    </lineage>
</organism>
<dbReference type="InterPro" id="IPR058639">
    <property type="entry name" value="BSH_YknX-like"/>
</dbReference>
<dbReference type="Pfam" id="PF25984">
    <property type="entry name" value="BSH_YknX"/>
    <property type="match status" value="1"/>
</dbReference>
<feature type="transmembrane region" description="Helical" evidence="1">
    <location>
        <begin position="7"/>
        <end position="26"/>
    </location>
</feature>
<protein>
    <submittedName>
        <fullName evidence="4">Efflux RND transporter periplasmic adaptor subunit</fullName>
    </submittedName>
</protein>
<dbReference type="AlphaFoldDB" id="A0A7Y0L7K5"/>
<dbReference type="Pfam" id="PF25990">
    <property type="entry name" value="Beta-barrel_YknX"/>
    <property type="match status" value="1"/>
</dbReference>
<evidence type="ECO:0000259" key="2">
    <source>
        <dbReference type="Pfam" id="PF25984"/>
    </source>
</evidence>
<evidence type="ECO:0000313" key="4">
    <source>
        <dbReference type="EMBL" id="NMP24777.1"/>
    </source>
</evidence>
<dbReference type="InterPro" id="IPR011053">
    <property type="entry name" value="Single_hybrid_motif"/>
</dbReference>
<proteinExistence type="predicted"/>
<comment type="caution">
    <text evidence="4">The sequence shown here is derived from an EMBL/GenBank/DDBJ whole genome shotgun (WGS) entry which is preliminary data.</text>
</comment>
<dbReference type="Proteomes" id="UP000533476">
    <property type="component" value="Unassembled WGS sequence"/>
</dbReference>
<name>A0A7Y0L7K5_9FIRM</name>
<feature type="domain" description="YknX-like barrel-sandwich hybrid" evidence="2">
    <location>
        <begin position="72"/>
        <end position="123"/>
    </location>
</feature>
<dbReference type="GO" id="GO:1990281">
    <property type="term" value="C:efflux pump complex"/>
    <property type="evidence" value="ECO:0007669"/>
    <property type="project" value="TreeGrafter"/>
</dbReference>
<dbReference type="Gene3D" id="2.40.50.100">
    <property type="match status" value="1"/>
</dbReference>
<dbReference type="PANTHER" id="PTHR30469">
    <property type="entry name" value="MULTIDRUG RESISTANCE PROTEIN MDTA"/>
    <property type="match status" value="1"/>
</dbReference>
<dbReference type="RefSeq" id="WP_169102983.1">
    <property type="nucleotide sequence ID" value="NZ_JABBVZ010000148.1"/>
</dbReference>
<feature type="domain" description="YknX-like beta-barrel" evidence="3">
    <location>
        <begin position="142"/>
        <end position="214"/>
    </location>
</feature>
<dbReference type="Gene3D" id="2.40.30.170">
    <property type="match status" value="1"/>
</dbReference>
<accession>A0A7Y0L7K5</accession>
<keyword evidence="1" id="KW-0812">Transmembrane</keyword>
<keyword evidence="1" id="KW-0472">Membrane</keyword>
<evidence type="ECO:0000313" key="5">
    <source>
        <dbReference type="Proteomes" id="UP000533476"/>
    </source>
</evidence>
<evidence type="ECO:0000256" key="1">
    <source>
        <dbReference type="SAM" id="Phobius"/>
    </source>
</evidence>
<reference evidence="4 5" key="1">
    <citation type="submission" date="2020-04" db="EMBL/GenBank/DDBJ databases">
        <authorList>
            <person name="Zhang R."/>
            <person name="Schippers A."/>
        </authorList>
    </citation>
    <scope>NUCLEOTIDE SEQUENCE [LARGE SCALE GENOMIC DNA]</scope>
    <source>
        <strain evidence="4 5">DSM 109850</strain>
    </source>
</reference>
<dbReference type="InterPro" id="IPR058636">
    <property type="entry name" value="Beta-barrel_YknX"/>
</dbReference>